<dbReference type="PROSITE" id="PS50088">
    <property type="entry name" value="ANK_REPEAT"/>
    <property type="match status" value="1"/>
</dbReference>
<dbReference type="AlphaFoldDB" id="A0A7J6G0R7"/>
<dbReference type="PROSITE" id="PS50297">
    <property type="entry name" value="ANK_REP_REGION"/>
    <property type="match status" value="1"/>
</dbReference>
<evidence type="ECO:0000313" key="2">
    <source>
        <dbReference type="EMBL" id="KAF4376362.1"/>
    </source>
</evidence>
<organism evidence="2 3">
    <name type="scientific">Cannabis sativa</name>
    <name type="common">Hemp</name>
    <name type="synonym">Marijuana</name>
    <dbReference type="NCBI Taxonomy" id="3483"/>
    <lineage>
        <taxon>Eukaryota</taxon>
        <taxon>Viridiplantae</taxon>
        <taxon>Streptophyta</taxon>
        <taxon>Embryophyta</taxon>
        <taxon>Tracheophyta</taxon>
        <taxon>Spermatophyta</taxon>
        <taxon>Magnoliopsida</taxon>
        <taxon>eudicotyledons</taxon>
        <taxon>Gunneridae</taxon>
        <taxon>Pentapetalae</taxon>
        <taxon>rosids</taxon>
        <taxon>fabids</taxon>
        <taxon>Rosales</taxon>
        <taxon>Cannabaceae</taxon>
        <taxon>Cannabis</taxon>
    </lineage>
</organism>
<reference evidence="2 3" key="1">
    <citation type="journal article" date="2020" name="bioRxiv">
        <title>Sequence and annotation of 42 cannabis genomes reveals extensive copy number variation in cannabinoid synthesis and pathogen resistance genes.</title>
        <authorList>
            <person name="Mckernan K.J."/>
            <person name="Helbert Y."/>
            <person name="Kane L.T."/>
            <person name="Ebling H."/>
            <person name="Zhang L."/>
            <person name="Liu B."/>
            <person name="Eaton Z."/>
            <person name="Mclaughlin S."/>
            <person name="Kingan S."/>
            <person name="Baybayan P."/>
            <person name="Concepcion G."/>
            <person name="Jordan M."/>
            <person name="Riva A."/>
            <person name="Barbazuk W."/>
            <person name="Harkins T."/>
        </authorList>
    </citation>
    <scope>NUCLEOTIDE SEQUENCE [LARGE SCALE GENOMIC DNA]</scope>
    <source>
        <strain evidence="3">cv. Jamaican Lion 4</strain>
        <tissue evidence="2">Leaf</tissue>
    </source>
</reference>
<dbReference type="PANTHER" id="PTHR24121:SF22">
    <property type="entry name" value="PROTEIN ACCELERATED CELL DEATH 6-LIKE"/>
    <property type="match status" value="1"/>
</dbReference>
<feature type="repeat" description="ANK" evidence="1">
    <location>
        <begin position="73"/>
        <end position="93"/>
    </location>
</feature>
<protein>
    <submittedName>
        <fullName evidence="2">Uncharacterized protein</fullName>
    </submittedName>
</protein>
<name>A0A7J6G0R7_CANSA</name>
<comment type="caution">
    <text evidence="2">The sequence shown here is derived from an EMBL/GenBank/DDBJ whole genome shotgun (WGS) entry which is preliminary data.</text>
</comment>
<proteinExistence type="predicted"/>
<evidence type="ECO:0000313" key="3">
    <source>
        <dbReference type="Proteomes" id="UP000583929"/>
    </source>
</evidence>
<accession>A0A7J6G0R7</accession>
<sequence length="248" mass="27971">MKVAIFDAVKNGSKDSCSGITFKDTNPYGDNDDDDLTIRKDTILHVAVKYGNIITTQQILNLYPWLVLESNESGDTPLHMAARLGHYELVRLIAMVLNNTSQGERSNSVSLLFRASNLKKDTALHDAVKNRHSDVVDLLIKEDPGLVDICNDAGESPLFIAVDKGFYRIAHSILASISDLPPPRYCGSGRDRMTVMHAAAFQLLFYPHWNIDFWAHMEKKLPFILIILLWRLFHNLFLIPPNIVDTLL</sequence>
<evidence type="ECO:0000256" key="1">
    <source>
        <dbReference type="PROSITE-ProRule" id="PRU00023"/>
    </source>
</evidence>
<dbReference type="Gene3D" id="1.25.40.20">
    <property type="entry name" value="Ankyrin repeat-containing domain"/>
    <property type="match status" value="1"/>
</dbReference>
<keyword evidence="1" id="KW-0040">ANK repeat</keyword>
<dbReference type="SUPFAM" id="SSF48403">
    <property type="entry name" value="Ankyrin repeat"/>
    <property type="match status" value="1"/>
</dbReference>
<dbReference type="Pfam" id="PF12796">
    <property type="entry name" value="Ank_2"/>
    <property type="match status" value="2"/>
</dbReference>
<dbReference type="EMBL" id="JAATIQ010000154">
    <property type="protein sequence ID" value="KAF4376362.1"/>
    <property type="molecule type" value="Genomic_DNA"/>
</dbReference>
<dbReference type="PANTHER" id="PTHR24121">
    <property type="entry name" value="NO MECHANORECEPTOR POTENTIAL C, ISOFORM D-RELATED"/>
    <property type="match status" value="1"/>
</dbReference>
<keyword evidence="3" id="KW-1185">Reference proteome</keyword>
<dbReference type="InterPro" id="IPR036770">
    <property type="entry name" value="Ankyrin_rpt-contain_sf"/>
</dbReference>
<dbReference type="InterPro" id="IPR002110">
    <property type="entry name" value="Ankyrin_rpt"/>
</dbReference>
<dbReference type="SMART" id="SM00248">
    <property type="entry name" value="ANK"/>
    <property type="match status" value="4"/>
</dbReference>
<dbReference type="Proteomes" id="UP000583929">
    <property type="component" value="Unassembled WGS sequence"/>
</dbReference>
<gene>
    <name evidence="2" type="ORF">G4B88_000050</name>
</gene>